<proteinExistence type="predicted"/>
<feature type="compositionally biased region" description="Low complexity" evidence="1">
    <location>
        <begin position="1014"/>
        <end position="1045"/>
    </location>
</feature>
<feature type="compositionally biased region" description="Low complexity" evidence="1">
    <location>
        <begin position="980"/>
        <end position="989"/>
    </location>
</feature>
<evidence type="ECO:0008006" key="4">
    <source>
        <dbReference type="Google" id="ProtNLM"/>
    </source>
</evidence>
<feature type="region of interest" description="Disordered" evidence="1">
    <location>
        <begin position="314"/>
        <end position="356"/>
    </location>
</feature>
<feature type="region of interest" description="Disordered" evidence="1">
    <location>
        <begin position="174"/>
        <end position="199"/>
    </location>
</feature>
<feature type="compositionally biased region" description="Polar residues" evidence="1">
    <location>
        <begin position="178"/>
        <end position="199"/>
    </location>
</feature>
<protein>
    <recommendedName>
        <fullName evidence="4">Mediator complex subunit 16</fullName>
    </recommendedName>
</protein>
<evidence type="ECO:0000313" key="3">
    <source>
        <dbReference type="Proteomes" id="UP000235388"/>
    </source>
</evidence>
<gene>
    <name evidence="2" type="ORF">PCANC_06338</name>
</gene>
<dbReference type="AlphaFoldDB" id="A0A2N5T1S5"/>
<feature type="region of interest" description="Disordered" evidence="1">
    <location>
        <begin position="970"/>
        <end position="1049"/>
    </location>
</feature>
<accession>A0A2N5T1S5</accession>
<evidence type="ECO:0000313" key="2">
    <source>
        <dbReference type="EMBL" id="PLW19434.1"/>
    </source>
</evidence>
<dbReference type="OrthoDB" id="2506162at2759"/>
<evidence type="ECO:0000256" key="1">
    <source>
        <dbReference type="SAM" id="MobiDB-lite"/>
    </source>
</evidence>
<organism evidence="2 3">
    <name type="scientific">Puccinia coronata f. sp. avenae</name>
    <dbReference type="NCBI Taxonomy" id="200324"/>
    <lineage>
        <taxon>Eukaryota</taxon>
        <taxon>Fungi</taxon>
        <taxon>Dikarya</taxon>
        <taxon>Basidiomycota</taxon>
        <taxon>Pucciniomycotina</taxon>
        <taxon>Pucciniomycetes</taxon>
        <taxon>Pucciniales</taxon>
        <taxon>Pucciniaceae</taxon>
        <taxon>Puccinia</taxon>
    </lineage>
</organism>
<comment type="caution">
    <text evidence="2">The sequence shown here is derived from an EMBL/GenBank/DDBJ whole genome shotgun (WGS) entry which is preliminary data.</text>
</comment>
<feature type="compositionally biased region" description="Low complexity" evidence="1">
    <location>
        <begin position="997"/>
        <end position="1007"/>
    </location>
</feature>
<dbReference type="Proteomes" id="UP000235388">
    <property type="component" value="Unassembled WGS sequence"/>
</dbReference>
<keyword evidence="3" id="KW-1185">Reference proteome</keyword>
<name>A0A2N5T1S5_9BASI</name>
<dbReference type="EMBL" id="PGCJ01000813">
    <property type="protein sequence ID" value="PLW19434.1"/>
    <property type="molecule type" value="Genomic_DNA"/>
</dbReference>
<dbReference type="STRING" id="200324.A0A2N5T1S5"/>
<sequence length="1170" mass="127041">MSIAYSHQHILAAANSTNGQPLLRLIRNPALPFTLHQLKQQPNIDQLLFSPDGTHLLISYSNSALAILSQSLHTADSWCVIWEHQLPNKSKPLAITFLNQPRRLFLEPLQAPDHNGYEKLKQTPASAINSFANGKGHTAILVLNTNQLFIIHLPPNGSDLPPHTLLTPLDHSVDSLKLQPSPSNQDTTQHSNVSHLDIPSTTAGNPSCSIFQSIIPNSTSRKPTTDHEITLAAIGLPLSRQQPEANLIDDPHLLVAFQSYSKPLVPTTIKQSIIPVTATDDGPKPNHPHTLGGSQLSIGEEDLGDYITGLGDLDDAFDAPNPSAQNNLEADGDKSNNAGADVAQSKLPIEQTKQRKPSIELRKQRKHRIRRFEPVLPIDDLSSCLNIGAHDDTPQPAYGFINLVEVLIDYDHSIVPSVTIQLIPSLPIMDPFDHQADSQVILRHLAFAITSMNDPDPSSSNSASLRLMATFSSKEEDEVGLVDQIQSWDVRFEHSSLSTGFLGLESFNDLRSSSNGAPSASTEILRGPEEWIFNRAAHRKLLPETPSSSQTNETRPSPLVRVCNLIPEWRVRTGCFLLFVETKNSSISVTDGSSVDDHHDKKEEIECWVLDARDLSTVAVKPLPKLSAQEAKEAAVSYHGVLCCTLDARGRVRATPLVSSEHTSTVVALIVSAIHNREPVDDISKLLGSSYSTLSLTPDGPSSGKDGAGFDCQSIFQEVSAVIGPASSTSWGFDFDICLPTCWSVGYDLWSTLPGYQPAADLALTCRQLFAALGVINMAKAENYTRSVWHMIGLTRWFSRLCQRIVASIDPESDTPYLCLLAMRSCSFYLLFKIAMFITGFSNSLKAACLTTGGGQRRLSQSTSHPSPDNFSNAVGSLPVADDQIEIARVVFAEIWEHQNLVHMESWGKILQELGRSVFHKRGADFSSSPARQVHAFMLPLAAMDAAQVAESVQELREYIQRHPAIIKPTTLPPRDVQASPALDLTSTTPPAPPPSQGTSPAAHTTTTPPPSAPSVAPAGAPTTTTTTTTVEAPESSETSPTTATLKRINRTVKLAEDRATNDMLTGVNIKETLSSAQRARERASSHASGSAAEALVKQCATCRARSLVRPWSYHDLLPPPASSDPGEPQQKLLAFLARLGQFDLSIREFRQRCVCGGLWVAQPAAGALG</sequence>
<reference evidence="2 3" key="1">
    <citation type="submission" date="2017-11" db="EMBL/GenBank/DDBJ databases">
        <title>De novo assembly and phasing of dikaryotic genomes from two isolates of Puccinia coronata f. sp. avenae, the causal agent of oat crown rust.</title>
        <authorList>
            <person name="Miller M.E."/>
            <person name="Zhang Y."/>
            <person name="Omidvar V."/>
            <person name="Sperschneider J."/>
            <person name="Schwessinger B."/>
            <person name="Raley C."/>
            <person name="Palmer J.M."/>
            <person name="Garnica D."/>
            <person name="Upadhyaya N."/>
            <person name="Rathjen J."/>
            <person name="Taylor J.M."/>
            <person name="Park R.F."/>
            <person name="Dodds P.N."/>
            <person name="Hirsch C.D."/>
            <person name="Kianian S.F."/>
            <person name="Figueroa M."/>
        </authorList>
    </citation>
    <scope>NUCLEOTIDE SEQUENCE [LARGE SCALE GENOMIC DNA]</scope>
    <source>
        <strain evidence="2">12NC29</strain>
    </source>
</reference>